<evidence type="ECO:0000313" key="1">
    <source>
        <dbReference type="EMBL" id="PON39839.1"/>
    </source>
</evidence>
<organism evidence="1 2">
    <name type="scientific">Parasponia andersonii</name>
    <name type="common">Sponia andersonii</name>
    <dbReference type="NCBI Taxonomy" id="3476"/>
    <lineage>
        <taxon>Eukaryota</taxon>
        <taxon>Viridiplantae</taxon>
        <taxon>Streptophyta</taxon>
        <taxon>Embryophyta</taxon>
        <taxon>Tracheophyta</taxon>
        <taxon>Spermatophyta</taxon>
        <taxon>Magnoliopsida</taxon>
        <taxon>eudicotyledons</taxon>
        <taxon>Gunneridae</taxon>
        <taxon>Pentapetalae</taxon>
        <taxon>rosids</taxon>
        <taxon>fabids</taxon>
        <taxon>Rosales</taxon>
        <taxon>Cannabaceae</taxon>
        <taxon>Parasponia</taxon>
    </lineage>
</organism>
<protein>
    <submittedName>
        <fullName evidence="1">Uncharacterized protein</fullName>
    </submittedName>
</protein>
<proteinExistence type="predicted"/>
<dbReference type="EMBL" id="JXTB01000454">
    <property type="protein sequence ID" value="PON39839.1"/>
    <property type="molecule type" value="Genomic_DNA"/>
</dbReference>
<gene>
    <name evidence="1" type="ORF">PanWU01x14_301900</name>
</gene>
<dbReference type="AlphaFoldDB" id="A0A2P5ATH0"/>
<reference evidence="2" key="1">
    <citation type="submission" date="2016-06" db="EMBL/GenBank/DDBJ databases">
        <title>Parallel loss of symbiosis genes in relatives of nitrogen-fixing non-legume Parasponia.</title>
        <authorList>
            <person name="Van Velzen R."/>
            <person name="Holmer R."/>
            <person name="Bu F."/>
            <person name="Rutten L."/>
            <person name="Van Zeijl A."/>
            <person name="Liu W."/>
            <person name="Santuari L."/>
            <person name="Cao Q."/>
            <person name="Sharma T."/>
            <person name="Shen D."/>
            <person name="Roswanjaya Y."/>
            <person name="Wardhani T."/>
            <person name="Kalhor M.S."/>
            <person name="Jansen J."/>
            <person name="Van den Hoogen J."/>
            <person name="Gungor B."/>
            <person name="Hartog M."/>
            <person name="Hontelez J."/>
            <person name="Verver J."/>
            <person name="Yang W.-C."/>
            <person name="Schijlen E."/>
            <person name="Repin R."/>
            <person name="Schilthuizen M."/>
            <person name="Schranz E."/>
            <person name="Heidstra R."/>
            <person name="Miyata K."/>
            <person name="Fedorova E."/>
            <person name="Kohlen W."/>
            <person name="Bisseling T."/>
            <person name="Smit S."/>
            <person name="Geurts R."/>
        </authorList>
    </citation>
    <scope>NUCLEOTIDE SEQUENCE [LARGE SCALE GENOMIC DNA]</scope>
    <source>
        <strain evidence="2">cv. WU1-14</strain>
    </source>
</reference>
<accession>A0A2P5ATH0</accession>
<keyword evidence="2" id="KW-1185">Reference proteome</keyword>
<comment type="caution">
    <text evidence="1">The sequence shown here is derived from an EMBL/GenBank/DDBJ whole genome shotgun (WGS) entry which is preliminary data.</text>
</comment>
<dbReference type="Proteomes" id="UP000237105">
    <property type="component" value="Unassembled WGS sequence"/>
</dbReference>
<evidence type="ECO:0000313" key="2">
    <source>
        <dbReference type="Proteomes" id="UP000237105"/>
    </source>
</evidence>
<name>A0A2P5ATH0_PARAD</name>
<sequence length="95" mass="10957">MKKKKEEVGDEPWVRCHARATSEWAVRRSLLSFFGPKFVSDLGFQKLLNLTHTPLTRFSPSPHHSTPLPLSSDWCDTRHAWQHDEGDFVISKDVV</sequence>